<evidence type="ECO:0000313" key="3">
    <source>
        <dbReference type="Proteomes" id="UP000326757"/>
    </source>
</evidence>
<dbReference type="EMBL" id="VIGI01000004">
    <property type="protein sequence ID" value="KAB8300858.1"/>
    <property type="molecule type" value="Genomic_DNA"/>
</dbReference>
<feature type="compositionally biased region" description="Polar residues" evidence="1">
    <location>
        <begin position="79"/>
        <end position="93"/>
    </location>
</feature>
<feature type="compositionally biased region" description="Polar residues" evidence="1">
    <location>
        <begin position="55"/>
        <end position="69"/>
    </location>
</feature>
<gene>
    <name evidence="2" type="ORF">EYC80_002786</name>
</gene>
<feature type="region of interest" description="Disordered" evidence="1">
    <location>
        <begin position="1"/>
        <end position="21"/>
    </location>
</feature>
<protein>
    <submittedName>
        <fullName evidence="2">Uncharacterized protein</fullName>
    </submittedName>
</protein>
<dbReference type="AlphaFoldDB" id="A0A5N6KBR3"/>
<proteinExistence type="predicted"/>
<comment type="caution">
    <text evidence="2">The sequence shown here is derived from an EMBL/GenBank/DDBJ whole genome shotgun (WGS) entry which is preliminary data.</text>
</comment>
<sequence length="142" mass="15941">MKKDKGKHTTRELRNETTERFSRVQFDIDNMVETVSDEGFYTPRYKHASAFRLSPGQSASNKPVTSTRQDSLKEPVVETNVQPPGSLKATGSPSKEPVRERGEITNAAKAGSRKATVEDYDLDSPDFEKPSLFPRRVMTTSF</sequence>
<name>A0A5N6KBR3_MONLA</name>
<feature type="region of interest" description="Disordered" evidence="1">
    <location>
        <begin position="50"/>
        <end position="116"/>
    </location>
</feature>
<accession>A0A5N6KBR3</accession>
<evidence type="ECO:0000313" key="2">
    <source>
        <dbReference type="EMBL" id="KAB8300858.1"/>
    </source>
</evidence>
<keyword evidence="3" id="KW-1185">Reference proteome</keyword>
<reference evidence="2 3" key="1">
    <citation type="submission" date="2019-06" db="EMBL/GenBank/DDBJ databases">
        <title>Genome Sequence of the Brown Rot Fungal Pathogen Monilinia laxa.</title>
        <authorList>
            <person name="De Miccolis Angelini R.M."/>
            <person name="Landi L."/>
            <person name="Abate D."/>
            <person name="Pollastro S."/>
            <person name="Romanazzi G."/>
            <person name="Faretra F."/>
        </authorList>
    </citation>
    <scope>NUCLEOTIDE SEQUENCE [LARGE SCALE GENOMIC DNA]</scope>
    <source>
        <strain evidence="2 3">Mlax316</strain>
    </source>
</reference>
<organism evidence="2 3">
    <name type="scientific">Monilinia laxa</name>
    <name type="common">Brown rot fungus</name>
    <name type="synonym">Sclerotinia laxa</name>
    <dbReference type="NCBI Taxonomy" id="61186"/>
    <lineage>
        <taxon>Eukaryota</taxon>
        <taxon>Fungi</taxon>
        <taxon>Dikarya</taxon>
        <taxon>Ascomycota</taxon>
        <taxon>Pezizomycotina</taxon>
        <taxon>Leotiomycetes</taxon>
        <taxon>Helotiales</taxon>
        <taxon>Sclerotiniaceae</taxon>
        <taxon>Monilinia</taxon>
    </lineage>
</organism>
<dbReference type="Proteomes" id="UP000326757">
    <property type="component" value="Unassembled WGS sequence"/>
</dbReference>
<evidence type="ECO:0000256" key="1">
    <source>
        <dbReference type="SAM" id="MobiDB-lite"/>
    </source>
</evidence>